<gene>
    <name evidence="2" type="ORF">ACFSKL_10960</name>
</gene>
<accession>A0ABW4VP64</accession>
<evidence type="ECO:0000313" key="3">
    <source>
        <dbReference type="Proteomes" id="UP001597361"/>
    </source>
</evidence>
<evidence type="ECO:0000256" key="1">
    <source>
        <dbReference type="SAM" id="SignalP"/>
    </source>
</evidence>
<dbReference type="Proteomes" id="UP001597361">
    <property type="component" value="Unassembled WGS sequence"/>
</dbReference>
<name>A0ABW4VP64_9BACT</name>
<keyword evidence="3" id="KW-1185">Reference proteome</keyword>
<reference evidence="3" key="1">
    <citation type="journal article" date="2019" name="Int. J. Syst. Evol. Microbiol.">
        <title>The Global Catalogue of Microorganisms (GCM) 10K type strain sequencing project: providing services to taxonomists for standard genome sequencing and annotation.</title>
        <authorList>
            <consortium name="The Broad Institute Genomics Platform"/>
            <consortium name="The Broad Institute Genome Sequencing Center for Infectious Disease"/>
            <person name="Wu L."/>
            <person name="Ma J."/>
        </authorList>
    </citation>
    <scope>NUCLEOTIDE SEQUENCE [LARGE SCALE GENOMIC DNA]</scope>
    <source>
        <strain evidence="3">CGMCC 1.15180</strain>
    </source>
</reference>
<dbReference type="EMBL" id="JBHUHR010000031">
    <property type="protein sequence ID" value="MFD2035315.1"/>
    <property type="molecule type" value="Genomic_DNA"/>
</dbReference>
<sequence length="342" mass="35637">MKNVLSSIVILLVCNIASAQVGINTTEPKATLDVTAKMTDGSSAEGVLLPRLTGDQIQSADAVYGTEQIGTLIYATEAVTVASTKTANITAAGYYFFDGIIWQKVGNDAFNYTAGNGLTLNGTETELGGTLNKGTIVAQGDFPLAFTSSAINGFSVDGTTLSVDAANNRVGIGTTTPTAQLDINGQVKITDGTEEAGKVLTSDAVGAASWQNPLAGSMIEGTIGNLVNVSSSAATHTYSGGSITFPRAGTYMVYARWRMLSPSTSHPSGTHAFVNTALSTSTSSNTQAGMAAQWVFVTNGSQNTIPGFRVTVTSGQTLYFWFHTGFFTGDLDFRETYAVGPF</sequence>
<feature type="chain" id="PRO_5045969042" description="C1q domain-containing protein" evidence="1">
    <location>
        <begin position="20"/>
        <end position="342"/>
    </location>
</feature>
<protein>
    <recommendedName>
        <fullName evidence="4">C1q domain-containing protein</fullName>
    </recommendedName>
</protein>
<feature type="signal peptide" evidence="1">
    <location>
        <begin position="1"/>
        <end position="19"/>
    </location>
</feature>
<dbReference type="RefSeq" id="WP_376886203.1">
    <property type="nucleotide sequence ID" value="NZ_JBHUHR010000031.1"/>
</dbReference>
<keyword evidence="1" id="KW-0732">Signal</keyword>
<evidence type="ECO:0000313" key="2">
    <source>
        <dbReference type="EMBL" id="MFD2035315.1"/>
    </source>
</evidence>
<organism evidence="2 3">
    <name type="scientific">Belliella marina</name>
    <dbReference type="NCBI Taxonomy" id="1644146"/>
    <lineage>
        <taxon>Bacteria</taxon>
        <taxon>Pseudomonadati</taxon>
        <taxon>Bacteroidota</taxon>
        <taxon>Cytophagia</taxon>
        <taxon>Cytophagales</taxon>
        <taxon>Cyclobacteriaceae</taxon>
        <taxon>Belliella</taxon>
    </lineage>
</organism>
<evidence type="ECO:0008006" key="4">
    <source>
        <dbReference type="Google" id="ProtNLM"/>
    </source>
</evidence>
<comment type="caution">
    <text evidence="2">The sequence shown here is derived from an EMBL/GenBank/DDBJ whole genome shotgun (WGS) entry which is preliminary data.</text>
</comment>
<proteinExistence type="predicted"/>